<feature type="transmembrane region" description="Helical" evidence="7">
    <location>
        <begin position="322"/>
        <end position="343"/>
    </location>
</feature>
<feature type="transmembrane region" description="Helical" evidence="7">
    <location>
        <begin position="106"/>
        <end position="124"/>
    </location>
</feature>
<feature type="transmembrane region" description="Helical" evidence="7">
    <location>
        <begin position="257"/>
        <end position="278"/>
    </location>
</feature>
<comment type="subcellular location">
    <subcellularLocation>
        <location evidence="1">Cell membrane</location>
        <topology evidence="1">Multi-pass membrane protein</topology>
    </subcellularLocation>
</comment>
<evidence type="ECO:0000256" key="3">
    <source>
        <dbReference type="ARBA" id="ARBA00022692"/>
    </source>
</evidence>
<sequence>MGSSPVPPASTTGAADGDGPGGRGGRGGHAPWRELRRHRPFLLLCGEQAASSVGRQITALALALLAVTRLHAGPFGASALLALTYLPGAVLSPFAGVLADRARLRALAVTLTSLQVVVVGSVPVAGAMDRLGLPQLYVVAALSGALTWTLAVALQAALPRVVPPERLLAGNSALTGARTAGQIGGPALGGVLVGFAGAAPALLAAAAAYAVEAALLFALPASLNRPAVPAAARGPRFAALCEGFAVVRAEPVLRRQVLAGAGFNLGSGAADALFVLYAGRELALAPWQLGTVYATFSVATVGGVALAGRFATSIGLYRATRICALVAALSIFLVPAASLGLAFPALLAYQLVFGGMATVWAISMTTTQQLIAPPRLQGRVAGFAQAALLATVPVGALSGGALAAWAGSAPVLTGAAATALLAAASFWLPHRTATGPRPDEPPTG</sequence>
<feature type="transmembrane region" description="Helical" evidence="7">
    <location>
        <begin position="349"/>
        <end position="371"/>
    </location>
</feature>
<proteinExistence type="predicted"/>
<dbReference type="PANTHER" id="PTHR23513:SF6">
    <property type="entry name" value="MAJOR FACILITATOR SUPERFAMILY ASSOCIATED DOMAIN-CONTAINING PROTEIN"/>
    <property type="match status" value="1"/>
</dbReference>
<feature type="compositionally biased region" description="Gly residues" evidence="6">
    <location>
        <begin position="16"/>
        <end position="28"/>
    </location>
</feature>
<protein>
    <submittedName>
        <fullName evidence="8">MFS transporter</fullName>
    </submittedName>
</protein>
<keyword evidence="2" id="KW-1003">Cell membrane</keyword>
<dbReference type="InterPro" id="IPR011701">
    <property type="entry name" value="MFS"/>
</dbReference>
<dbReference type="EMBL" id="CP137573">
    <property type="protein sequence ID" value="WOX21451.1"/>
    <property type="molecule type" value="Genomic_DNA"/>
</dbReference>
<keyword evidence="9" id="KW-1185">Reference proteome</keyword>
<evidence type="ECO:0000256" key="5">
    <source>
        <dbReference type="ARBA" id="ARBA00023136"/>
    </source>
</evidence>
<reference evidence="8 9" key="1">
    <citation type="submission" date="2023-10" db="EMBL/GenBank/DDBJ databases">
        <title>The genome sequence of Streptomyces sp. HUAS YS2.</title>
        <authorList>
            <person name="Mo P."/>
        </authorList>
    </citation>
    <scope>NUCLEOTIDE SEQUENCE [LARGE SCALE GENOMIC DNA]</scope>
    <source>
        <strain evidence="8 9">HUAS YS2</strain>
    </source>
</reference>
<dbReference type="Proteomes" id="UP001301731">
    <property type="component" value="Chromosome"/>
</dbReference>
<keyword evidence="3 7" id="KW-0812">Transmembrane</keyword>
<dbReference type="Gene3D" id="1.20.1250.20">
    <property type="entry name" value="MFS general substrate transporter like domains"/>
    <property type="match status" value="1"/>
</dbReference>
<dbReference type="CDD" id="cd06173">
    <property type="entry name" value="MFS_MefA_like"/>
    <property type="match status" value="1"/>
</dbReference>
<keyword evidence="5 7" id="KW-0472">Membrane</keyword>
<feature type="transmembrane region" description="Helical" evidence="7">
    <location>
        <begin position="411"/>
        <end position="428"/>
    </location>
</feature>
<name>A0ABZ0LPS6_9ACTN</name>
<evidence type="ECO:0000256" key="6">
    <source>
        <dbReference type="SAM" id="MobiDB-lite"/>
    </source>
</evidence>
<feature type="transmembrane region" description="Helical" evidence="7">
    <location>
        <begin position="79"/>
        <end position="99"/>
    </location>
</feature>
<keyword evidence="4 7" id="KW-1133">Transmembrane helix</keyword>
<dbReference type="SUPFAM" id="SSF103473">
    <property type="entry name" value="MFS general substrate transporter"/>
    <property type="match status" value="1"/>
</dbReference>
<evidence type="ECO:0000256" key="7">
    <source>
        <dbReference type="SAM" id="Phobius"/>
    </source>
</evidence>
<evidence type="ECO:0000256" key="2">
    <source>
        <dbReference type="ARBA" id="ARBA00022475"/>
    </source>
</evidence>
<evidence type="ECO:0000256" key="1">
    <source>
        <dbReference type="ARBA" id="ARBA00004651"/>
    </source>
</evidence>
<dbReference type="PANTHER" id="PTHR23513">
    <property type="entry name" value="INTEGRAL MEMBRANE EFFLUX PROTEIN-RELATED"/>
    <property type="match status" value="1"/>
</dbReference>
<evidence type="ECO:0000256" key="4">
    <source>
        <dbReference type="ARBA" id="ARBA00022989"/>
    </source>
</evidence>
<organism evidence="8 9">
    <name type="scientific">Streptomyces solicathayae</name>
    <dbReference type="NCBI Taxonomy" id="3081768"/>
    <lineage>
        <taxon>Bacteria</taxon>
        <taxon>Bacillati</taxon>
        <taxon>Actinomycetota</taxon>
        <taxon>Actinomycetes</taxon>
        <taxon>Kitasatosporales</taxon>
        <taxon>Streptomycetaceae</taxon>
        <taxon>Streptomyces</taxon>
    </lineage>
</organism>
<dbReference type="Pfam" id="PF07690">
    <property type="entry name" value="MFS_1"/>
    <property type="match status" value="1"/>
</dbReference>
<evidence type="ECO:0000313" key="8">
    <source>
        <dbReference type="EMBL" id="WOX21451.1"/>
    </source>
</evidence>
<feature type="transmembrane region" description="Helical" evidence="7">
    <location>
        <begin position="136"/>
        <end position="158"/>
    </location>
</feature>
<feature type="region of interest" description="Disordered" evidence="6">
    <location>
        <begin position="1"/>
        <end position="31"/>
    </location>
</feature>
<accession>A0ABZ0LPS6</accession>
<feature type="transmembrane region" description="Helical" evidence="7">
    <location>
        <begin position="290"/>
        <end position="310"/>
    </location>
</feature>
<gene>
    <name evidence="8" type="ORF">R2D22_08605</name>
</gene>
<feature type="transmembrane region" description="Helical" evidence="7">
    <location>
        <begin position="383"/>
        <end position="405"/>
    </location>
</feature>
<dbReference type="InterPro" id="IPR036259">
    <property type="entry name" value="MFS_trans_sf"/>
</dbReference>
<evidence type="ECO:0000313" key="9">
    <source>
        <dbReference type="Proteomes" id="UP001301731"/>
    </source>
</evidence>
<dbReference type="RefSeq" id="WP_318102371.1">
    <property type="nucleotide sequence ID" value="NZ_CP137573.1"/>
</dbReference>